<evidence type="ECO:0000313" key="2">
    <source>
        <dbReference type="EMBL" id="KAJ3057134.1"/>
    </source>
</evidence>
<reference evidence="2" key="1">
    <citation type="submission" date="2020-05" db="EMBL/GenBank/DDBJ databases">
        <title>Phylogenomic resolution of chytrid fungi.</title>
        <authorList>
            <person name="Stajich J.E."/>
            <person name="Amses K."/>
            <person name="Simmons R."/>
            <person name="Seto K."/>
            <person name="Myers J."/>
            <person name="Bonds A."/>
            <person name="Quandt C.A."/>
            <person name="Barry K."/>
            <person name="Liu P."/>
            <person name="Grigoriev I."/>
            <person name="Longcore J.E."/>
            <person name="James T.Y."/>
        </authorList>
    </citation>
    <scope>NUCLEOTIDE SEQUENCE</scope>
    <source>
        <strain evidence="2">JEL0318</strain>
    </source>
</reference>
<gene>
    <name evidence="2" type="ORF">HK097_000062</name>
</gene>
<accession>A0AAD5SKP8</accession>
<dbReference type="Proteomes" id="UP001212841">
    <property type="component" value="Unassembled WGS sequence"/>
</dbReference>
<dbReference type="Gene3D" id="3.40.220.10">
    <property type="entry name" value="Leucine Aminopeptidase, subunit E, domain 1"/>
    <property type="match status" value="1"/>
</dbReference>
<sequence length="226" mass="25450">MDSIRITLLDPKEPLTTAWQKHINEKLEPADRAKFSIVHGYLKDTKGPFDCIVSPANSYGIMDGAADLVISRLFAEESIEAVIAHVQGELYKEFNGYQPTGTSHLIPMHAFPEPTYNLKYIAHTPTMRTPQMITWDKEVIYKCFWSLLVKLHQHNLTNEKDQIQTVVCFGLGTGVGGIPVDVCATQMVLAYKHFVEGLRRGGVGLTWRDAYDLEKEIEETCKGLKP</sequence>
<feature type="domain" description="Macro" evidence="1">
    <location>
        <begin position="22"/>
        <end position="226"/>
    </location>
</feature>
<proteinExistence type="predicted"/>
<dbReference type="PROSITE" id="PS51154">
    <property type="entry name" value="MACRO"/>
    <property type="match status" value="1"/>
</dbReference>
<dbReference type="EMBL" id="JADGJD010000010">
    <property type="protein sequence ID" value="KAJ3057134.1"/>
    <property type="molecule type" value="Genomic_DNA"/>
</dbReference>
<dbReference type="SUPFAM" id="SSF52949">
    <property type="entry name" value="Macro domain-like"/>
    <property type="match status" value="1"/>
</dbReference>
<dbReference type="Pfam" id="PF14519">
    <property type="entry name" value="Macro_2"/>
    <property type="match status" value="1"/>
</dbReference>
<keyword evidence="3" id="KW-1185">Reference proteome</keyword>
<comment type="caution">
    <text evidence="2">The sequence shown here is derived from an EMBL/GenBank/DDBJ whole genome shotgun (WGS) entry which is preliminary data.</text>
</comment>
<dbReference type="InterPro" id="IPR043472">
    <property type="entry name" value="Macro_dom-like"/>
</dbReference>
<organism evidence="2 3">
    <name type="scientific">Rhizophlyctis rosea</name>
    <dbReference type="NCBI Taxonomy" id="64517"/>
    <lineage>
        <taxon>Eukaryota</taxon>
        <taxon>Fungi</taxon>
        <taxon>Fungi incertae sedis</taxon>
        <taxon>Chytridiomycota</taxon>
        <taxon>Chytridiomycota incertae sedis</taxon>
        <taxon>Chytridiomycetes</taxon>
        <taxon>Rhizophlyctidales</taxon>
        <taxon>Rhizophlyctidaceae</taxon>
        <taxon>Rhizophlyctis</taxon>
    </lineage>
</organism>
<protein>
    <recommendedName>
        <fullName evidence="1">Macro domain-containing protein</fullName>
    </recommendedName>
</protein>
<evidence type="ECO:0000259" key="1">
    <source>
        <dbReference type="PROSITE" id="PS51154"/>
    </source>
</evidence>
<name>A0AAD5SKP8_9FUNG</name>
<dbReference type="AlphaFoldDB" id="A0AAD5SKP8"/>
<dbReference type="InterPro" id="IPR002589">
    <property type="entry name" value="Macro_dom"/>
</dbReference>
<evidence type="ECO:0000313" key="3">
    <source>
        <dbReference type="Proteomes" id="UP001212841"/>
    </source>
</evidence>
<dbReference type="InterPro" id="IPR028071">
    <property type="entry name" value="Macro-like_dom"/>
</dbReference>
<dbReference type="SMART" id="SM00506">
    <property type="entry name" value="A1pp"/>
    <property type="match status" value="1"/>
</dbReference>